<gene>
    <name evidence="2" type="ORF">MX989_14495</name>
</gene>
<dbReference type="AlphaFoldDB" id="A0AAE4J0F0"/>
<organism evidence="2 3">
    <name type="scientific">Enterobacter sichuanensis</name>
    <dbReference type="NCBI Taxonomy" id="2071710"/>
    <lineage>
        <taxon>Bacteria</taxon>
        <taxon>Pseudomonadati</taxon>
        <taxon>Pseudomonadota</taxon>
        <taxon>Gammaproteobacteria</taxon>
        <taxon>Enterobacterales</taxon>
        <taxon>Enterobacteriaceae</taxon>
        <taxon>Enterobacter</taxon>
        <taxon>Enterobacter cloacae complex</taxon>
    </lineage>
</organism>
<keyword evidence="1" id="KW-0472">Membrane</keyword>
<reference evidence="2" key="1">
    <citation type="submission" date="2022-11" db="EMBL/GenBank/DDBJ databases">
        <title>blaNDM-1 and qnrB1 co-producing ST413 Enterobacter.</title>
        <authorList>
            <person name="Halder G."/>
            <person name="Chaudhuri B."/>
            <person name="Dutta S."/>
        </authorList>
    </citation>
    <scope>NUCLEOTIDE SEQUENCE</scope>
    <source>
        <strain evidence="2">PEER684</strain>
    </source>
</reference>
<protein>
    <submittedName>
        <fullName evidence="2">Uncharacterized protein</fullName>
    </submittedName>
</protein>
<keyword evidence="1" id="KW-1133">Transmembrane helix</keyword>
<dbReference type="RefSeq" id="WP_204353530.1">
    <property type="nucleotide sequence ID" value="NZ_JALLIR010000001.1"/>
</dbReference>
<evidence type="ECO:0000313" key="3">
    <source>
        <dbReference type="Proteomes" id="UP001185068"/>
    </source>
</evidence>
<keyword evidence="1" id="KW-0812">Transmembrane</keyword>
<accession>A0AAE4J0F0</accession>
<feature type="transmembrane region" description="Helical" evidence="1">
    <location>
        <begin position="25"/>
        <end position="46"/>
    </location>
</feature>
<evidence type="ECO:0000313" key="2">
    <source>
        <dbReference type="EMBL" id="MDR9947290.1"/>
    </source>
</evidence>
<proteinExistence type="predicted"/>
<name>A0AAE4J0F0_9ENTR</name>
<dbReference type="EMBL" id="JALLIR010000001">
    <property type="protein sequence ID" value="MDR9947290.1"/>
    <property type="molecule type" value="Genomic_DNA"/>
</dbReference>
<comment type="caution">
    <text evidence="2">The sequence shown here is derived from an EMBL/GenBank/DDBJ whole genome shotgun (WGS) entry which is preliminary data.</text>
</comment>
<evidence type="ECO:0000256" key="1">
    <source>
        <dbReference type="SAM" id="Phobius"/>
    </source>
</evidence>
<dbReference type="Proteomes" id="UP001185068">
    <property type="component" value="Unassembled WGS sequence"/>
</dbReference>
<sequence>MKSLIIDVAGLAGFGALVGGVYLKFGAAVALMAGGSGLLLWALLAARRIKNAD</sequence>